<accession>A0A0K2T9T3</accession>
<evidence type="ECO:0000313" key="1">
    <source>
        <dbReference type="EMBL" id="CDW22231.1"/>
    </source>
</evidence>
<name>A0A0K2T9T3_LEPSM</name>
<organism evidence="1">
    <name type="scientific">Lepeophtheirus salmonis</name>
    <name type="common">Salmon louse</name>
    <name type="synonym">Caligus salmonis</name>
    <dbReference type="NCBI Taxonomy" id="72036"/>
    <lineage>
        <taxon>Eukaryota</taxon>
        <taxon>Metazoa</taxon>
        <taxon>Ecdysozoa</taxon>
        <taxon>Arthropoda</taxon>
        <taxon>Crustacea</taxon>
        <taxon>Multicrustacea</taxon>
        <taxon>Hexanauplia</taxon>
        <taxon>Copepoda</taxon>
        <taxon>Siphonostomatoida</taxon>
        <taxon>Caligidae</taxon>
        <taxon>Lepeophtheirus</taxon>
    </lineage>
</organism>
<proteinExistence type="predicted"/>
<dbReference type="AlphaFoldDB" id="A0A0K2T9T3"/>
<protein>
    <submittedName>
        <fullName evidence="1">Uncharacterized protein</fullName>
    </submittedName>
</protein>
<reference evidence="1" key="1">
    <citation type="submission" date="2014-05" db="EMBL/GenBank/DDBJ databases">
        <authorList>
            <person name="Chronopoulou M."/>
        </authorList>
    </citation>
    <scope>NUCLEOTIDE SEQUENCE</scope>
    <source>
        <tissue evidence="1">Whole organism</tissue>
    </source>
</reference>
<dbReference type="EMBL" id="HACA01004870">
    <property type="protein sequence ID" value="CDW22231.1"/>
    <property type="molecule type" value="Transcribed_RNA"/>
</dbReference>
<feature type="non-terminal residue" evidence="1">
    <location>
        <position position="1"/>
    </location>
</feature>
<sequence length="59" mass="6641">NGVREGRKNEGFCHNNIIIFPKNDFIVTVQGTKRLIQNFRCIKRGLGRLRGGGLVVCVQ</sequence>